<feature type="compositionally biased region" description="Basic and acidic residues" evidence="11">
    <location>
        <begin position="247"/>
        <end position="256"/>
    </location>
</feature>
<evidence type="ECO:0000256" key="9">
    <source>
        <dbReference type="ARBA" id="ARBA00023136"/>
    </source>
</evidence>
<dbReference type="Pfam" id="PF01545">
    <property type="entry name" value="Cation_efflux"/>
    <property type="match status" value="1"/>
</dbReference>
<feature type="transmembrane region" description="Helical" evidence="12">
    <location>
        <begin position="12"/>
        <end position="36"/>
    </location>
</feature>
<dbReference type="EMBL" id="AGNL01046742">
    <property type="protein sequence ID" value="EJK47668.1"/>
    <property type="molecule type" value="Genomic_DNA"/>
</dbReference>
<evidence type="ECO:0000256" key="12">
    <source>
        <dbReference type="SAM" id="Phobius"/>
    </source>
</evidence>
<evidence type="ECO:0000256" key="3">
    <source>
        <dbReference type="ARBA" id="ARBA00008731"/>
    </source>
</evidence>
<comment type="similarity">
    <text evidence="3">Belongs to the TMEM163 family.</text>
</comment>
<dbReference type="PANTHER" id="PTHR31937">
    <property type="entry name" value="TRANSMEMBRANE PROTEIN 163"/>
    <property type="match status" value="1"/>
</dbReference>
<reference evidence="14 15" key="1">
    <citation type="journal article" date="2012" name="Genome Biol.">
        <title>Genome and low-iron response of an oceanic diatom adapted to chronic iron limitation.</title>
        <authorList>
            <person name="Lommer M."/>
            <person name="Specht M."/>
            <person name="Roy A.S."/>
            <person name="Kraemer L."/>
            <person name="Andreson R."/>
            <person name="Gutowska M.A."/>
            <person name="Wolf J."/>
            <person name="Bergner S.V."/>
            <person name="Schilhabel M.B."/>
            <person name="Klostermeier U.C."/>
            <person name="Beiko R.G."/>
            <person name="Rosenstiel P."/>
            <person name="Hippler M."/>
            <person name="Laroche J."/>
        </authorList>
    </citation>
    <scope>NUCLEOTIDE SEQUENCE [LARGE SCALE GENOMIC DNA]</scope>
    <source>
        <strain evidence="14 15">CCMP1005</strain>
    </source>
</reference>
<accession>K0R3W3</accession>
<evidence type="ECO:0000313" key="15">
    <source>
        <dbReference type="Proteomes" id="UP000266841"/>
    </source>
</evidence>
<evidence type="ECO:0000256" key="2">
    <source>
        <dbReference type="ARBA" id="ARBA00004644"/>
    </source>
</evidence>
<organism evidence="14 15">
    <name type="scientific">Thalassiosira oceanica</name>
    <name type="common">Marine diatom</name>
    <dbReference type="NCBI Taxonomy" id="159749"/>
    <lineage>
        <taxon>Eukaryota</taxon>
        <taxon>Sar</taxon>
        <taxon>Stramenopiles</taxon>
        <taxon>Ochrophyta</taxon>
        <taxon>Bacillariophyta</taxon>
        <taxon>Coscinodiscophyceae</taxon>
        <taxon>Thalassiosirophycidae</taxon>
        <taxon>Thalassiosirales</taxon>
        <taxon>Thalassiosiraceae</taxon>
        <taxon>Thalassiosira</taxon>
    </lineage>
</organism>
<dbReference type="OrthoDB" id="5980560at2759"/>
<evidence type="ECO:0000256" key="11">
    <source>
        <dbReference type="SAM" id="MobiDB-lite"/>
    </source>
</evidence>
<evidence type="ECO:0000256" key="8">
    <source>
        <dbReference type="ARBA" id="ARBA00023018"/>
    </source>
</evidence>
<dbReference type="InterPro" id="IPR027469">
    <property type="entry name" value="Cation_efflux_TMD_sf"/>
</dbReference>
<name>K0R3W3_THAOC</name>
<dbReference type="AlphaFoldDB" id="K0R3W3"/>
<feature type="transmembrane region" description="Helical" evidence="12">
    <location>
        <begin position="117"/>
        <end position="134"/>
    </location>
</feature>
<keyword evidence="6" id="KW-0862">Zinc</keyword>
<evidence type="ECO:0000256" key="4">
    <source>
        <dbReference type="ARBA" id="ARBA00022692"/>
    </source>
</evidence>
<feature type="domain" description="Cation efflux protein transmembrane" evidence="13">
    <location>
        <begin position="18"/>
        <end position="197"/>
    </location>
</feature>
<keyword evidence="5" id="KW-0967">Endosome</keyword>
<dbReference type="SUPFAM" id="SSF161111">
    <property type="entry name" value="Cation efflux protein transmembrane domain-like"/>
    <property type="match status" value="1"/>
</dbReference>
<dbReference type="PANTHER" id="PTHR31937:SF2">
    <property type="entry name" value="TRANSMEMBRANE PROTEIN 163"/>
    <property type="match status" value="1"/>
</dbReference>
<dbReference type="Proteomes" id="UP000266841">
    <property type="component" value="Unassembled WGS sequence"/>
</dbReference>
<evidence type="ECO:0000256" key="10">
    <source>
        <dbReference type="ARBA" id="ARBA00023329"/>
    </source>
</evidence>
<dbReference type="GO" id="GO:0031901">
    <property type="term" value="C:early endosome membrane"/>
    <property type="evidence" value="ECO:0007669"/>
    <property type="project" value="UniProtKB-SubCell"/>
</dbReference>
<dbReference type="InterPro" id="IPR058533">
    <property type="entry name" value="Cation_efflux_TM"/>
</dbReference>
<evidence type="ECO:0000259" key="13">
    <source>
        <dbReference type="Pfam" id="PF01545"/>
    </source>
</evidence>
<comment type="subcellular location">
    <subcellularLocation>
        <location evidence="2">Cytoplasmic vesicle</location>
        <location evidence="2">Secretory vesicle</location>
        <location evidence="2">Synaptic vesicle membrane</location>
        <topology evidence="2">Multi-pass membrane protein</topology>
    </subcellularLocation>
    <subcellularLocation>
        <location evidence="1">Early endosome membrane</location>
    </subcellularLocation>
</comment>
<sequence>MFRFWTSPTARDAFILSWISLVCTLVAAIGGVVGFTKTESTLIMAFGLENFVDFTSSAIVIWRFYCPSEPDDALLAKLKKREERASVAISLVIALLGVFVFAIGIYDLMEKDEDTDLVLLLRVSFASIIVFGVLTMIKFKYAKDLDSASLHKDGVCSLIGTSLSLSLFITTAIIERVPNAWYIDPVVSLLVGVSAVVYGSKSVGKRVAAGVPIYQIDWWWQPKDEVSSSQELPETTKGGDYVASPEKGADAEHEII</sequence>
<evidence type="ECO:0000256" key="6">
    <source>
        <dbReference type="ARBA" id="ARBA00022833"/>
    </source>
</evidence>
<keyword evidence="7 12" id="KW-1133">Transmembrane helix</keyword>
<keyword evidence="9 12" id="KW-0472">Membrane</keyword>
<keyword evidence="15" id="KW-1185">Reference proteome</keyword>
<keyword evidence="8" id="KW-0770">Synapse</keyword>
<feature type="region of interest" description="Disordered" evidence="11">
    <location>
        <begin position="228"/>
        <end position="256"/>
    </location>
</feature>
<keyword evidence="10" id="KW-0968">Cytoplasmic vesicle</keyword>
<evidence type="ECO:0000256" key="5">
    <source>
        <dbReference type="ARBA" id="ARBA00022753"/>
    </source>
</evidence>
<comment type="caution">
    <text evidence="14">The sequence shown here is derived from an EMBL/GenBank/DDBJ whole genome shotgun (WGS) entry which is preliminary data.</text>
</comment>
<gene>
    <name evidence="14" type="ORF">THAOC_33596</name>
</gene>
<evidence type="ECO:0000256" key="1">
    <source>
        <dbReference type="ARBA" id="ARBA00004146"/>
    </source>
</evidence>
<evidence type="ECO:0000256" key="7">
    <source>
        <dbReference type="ARBA" id="ARBA00022989"/>
    </source>
</evidence>
<protein>
    <recommendedName>
        <fullName evidence="13">Cation efflux protein transmembrane domain-containing protein</fullName>
    </recommendedName>
</protein>
<feature type="transmembrane region" description="Helical" evidence="12">
    <location>
        <begin position="85"/>
        <end position="105"/>
    </location>
</feature>
<dbReference type="GO" id="GO:0008324">
    <property type="term" value="F:monoatomic cation transmembrane transporter activity"/>
    <property type="evidence" value="ECO:0007669"/>
    <property type="project" value="InterPro"/>
</dbReference>
<dbReference type="Gene3D" id="1.20.1510.10">
    <property type="entry name" value="Cation efflux protein transmembrane domain"/>
    <property type="match status" value="1"/>
</dbReference>
<keyword evidence="4 12" id="KW-0812">Transmembrane</keyword>
<evidence type="ECO:0000313" key="14">
    <source>
        <dbReference type="EMBL" id="EJK47668.1"/>
    </source>
</evidence>
<dbReference type="InterPro" id="IPR026765">
    <property type="entry name" value="Tmem163"/>
</dbReference>
<feature type="transmembrane region" description="Helical" evidence="12">
    <location>
        <begin position="180"/>
        <end position="198"/>
    </location>
</feature>
<dbReference type="OMA" id="IMRYSAS"/>
<dbReference type="eggNOG" id="ENOG502T9Z5">
    <property type="taxonomic scope" value="Eukaryota"/>
</dbReference>
<feature type="transmembrane region" description="Helical" evidence="12">
    <location>
        <begin position="155"/>
        <end position="174"/>
    </location>
</feature>
<proteinExistence type="inferred from homology"/>